<name>A0A4R1B5F0_9BACI</name>
<dbReference type="AlphaFoldDB" id="A0A4R1B5F0"/>
<dbReference type="Pfam" id="PF14344">
    <property type="entry name" value="DUF4397"/>
    <property type="match status" value="1"/>
</dbReference>
<evidence type="ECO:0000313" key="2">
    <source>
        <dbReference type="EMBL" id="TCJ05374.1"/>
    </source>
</evidence>
<evidence type="ECO:0000259" key="1">
    <source>
        <dbReference type="Pfam" id="PF14344"/>
    </source>
</evidence>
<accession>A0A4R1B5F0</accession>
<reference evidence="2 3" key="1">
    <citation type="submission" date="2019-03" db="EMBL/GenBank/DDBJ databases">
        <authorList>
            <person name="Jensen L."/>
            <person name="Storgaard J."/>
            <person name="Sulaj E."/>
            <person name="Schramm A."/>
            <person name="Marshall I.P.G."/>
        </authorList>
    </citation>
    <scope>NUCLEOTIDE SEQUENCE [LARGE SCALE GENOMIC DNA]</scope>
    <source>
        <strain evidence="2 3">2017H2G3</strain>
    </source>
</reference>
<protein>
    <submittedName>
        <fullName evidence="2">DUF4397 domain-containing protein</fullName>
    </submittedName>
</protein>
<evidence type="ECO:0000313" key="3">
    <source>
        <dbReference type="Proteomes" id="UP000293846"/>
    </source>
</evidence>
<comment type="caution">
    <text evidence="2">The sequence shown here is derived from an EMBL/GenBank/DDBJ whole genome shotgun (WGS) entry which is preliminary data.</text>
</comment>
<gene>
    <name evidence="2" type="ORF">E0Y62_04270</name>
</gene>
<keyword evidence="3" id="KW-1185">Reference proteome</keyword>
<organism evidence="2 3">
    <name type="scientific">Cytobacillus praedii</name>
    <dbReference type="NCBI Taxonomy" id="1742358"/>
    <lineage>
        <taxon>Bacteria</taxon>
        <taxon>Bacillati</taxon>
        <taxon>Bacillota</taxon>
        <taxon>Bacilli</taxon>
        <taxon>Bacillales</taxon>
        <taxon>Bacillaceae</taxon>
        <taxon>Cytobacillus</taxon>
    </lineage>
</organism>
<sequence>MSLNRNQNNHFQKAGLYDLLANYYKYIDPARHIAYYQKHLKYMTLAVQSMRTQMNPPQNGPVLPAKIRFIHGSNDASNVDIYVNGSRVLKDFPFKEASTYLTLPAGKYQVDIYPAGNMVSTVLSRKINVGQGKNYSFLFSGHGKNLKWLALEDELHVPYGETKVRFIHLADDAPAFDIAVKDRDVIFPNIAYRKFTSYLGLSPMTVDLEARIAGSKNVVLPIPHVRLEPNKVYSILLLGSVADGPELEAIMLEG</sequence>
<proteinExistence type="predicted"/>
<dbReference type="EMBL" id="SJTH01000004">
    <property type="protein sequence ID" value="TCJ05374.1"/>
    <property type="molecule type" value="Genomic_DNA"/>
</dbReference>
<dbReference type="Proteomes" id="UP000293846">
    <property type="component" value="Unassembled WGS sequence"/>
</dbReference>
<dbReference type="RefSeq" id="WP_131236236.1">
    <property type="nucleotide sequence ID" value="NZ_SJTH01000004.1"/>
</dbReference>
<dbReference type="STRING" id="1742358.GCA_001439605_04874"/>
<dbReference type="OrthoDB" id="9783299at2"/>
<dbReference type="InterPro" id="IPR025510">
    <property type="entry name" value="DUF4397"/>
</dbReference>
<feature type="domain" description="DUF4397" evidence="1">
    <location>
        <begin position="65"/>
        <end position="178"/>
    </location>
</feature>